<keyword evidence="2" id="KW-0805">Transcription regulation</keyword>
<evidence type="ECO:0000313" key="7">
    <source>
        <dbReference type="EMBL" id="SHM86506.1"/>
    </source>
</evidence>
<evidence type="ECO:0000256" key="2">
    <source>
        <dbReference type="ARBA" id="ARBA00023015"/>
    </source>
</evidence>
<dbReference type="AlphaFoldDB" id="A0A1M7M779"/>
<evidence type="ECO:0000256" key="3">
    <source>
        <dbReference type="ARBA" id="ARBA00023082"/>
    </source>
</evidence>
<keyword evidence="3" id="KW-0731">Sigma factor</keyword>
<dbReference type="EMBL" id="FRCS01000002">
    <property type="protein sequence ID" value="SHM86506.1"/>
    <property type="molecule type" value="Genomic_DNA"/>
</dbReference>
<reference evidence="7 8" key="1">
    <citation type="submission" date="2016-11" db="EMBL/GenBank/DDBJ databases">
        <authorList>
            <person name="Jaros S."/>
            <person name="Januszkiewicz K."/>
            <person name="Wedrychowicz H."/>
        </authorList>
    </citation>
    <scope>NUCLEOTIDE SEQUENCE [LARGE SCALE GENOMIC DNA]</scope>
    <source>
        <strain evidence="7 8">DSM 46144</strain>
    </source>
</reference>
<proteinExistence type="inferred from homology"/>
<comment type="similarity">
    <text evidence="1">Belongs to the sigma-70 factor family. ECF subfamily.</text>
</comment>
<dbReference type="InterPro" id="IPR036388">
    <property type="entry name" value="WH-like_DNA-bd_sf"/>
</dbReference>
<evidence type="ECO:0000259" key="6">
    <source>
        <dbReference type="Pfam" id="PF08281"/>
    </source>
</evidence>
<gene>
    <name evidence="7" type="ORF">SAMN05443668_1023</name>
</gene>
<evidence type="ECO:0000256" key="4">
    <source>
        <dbReference type="ARBA" id="ARBA00023125"/>
    </source>
</evidence>
<keyword evidence="4" id="KW-0238">DNA-binding</keyword>
<dbReference type="Proteomes" id="UP000184440">
    <property type="component" value="Unassembled WGS sequence"/>
</dbReference>
<protein>
    <submittedName>
        <fullName evidence="7">RNA polymerase sigma-70 factor, ECF subfamily</fullName>
    </submittedName>
</protein>
<dbReference type="PANTHER" id="PTHR43133:SF8">
    <property type="entry name" value="RNA POLYMERASE SIGMA FACTOR HI_1459-RELATED"/>
    <property type="match status" value="1"/>
</dbReference>
<dbReference type="InterPro" id="IPR039425">
    <property type="entry name" value="RNA_pol_sigma-70-like"/>
</dbReference>
<dbReference type="Pfam" id="PF08281">
    <property type="entry name" value="Sigma70_r4_2"/>
    <property type="match status" value="1"/>
</dbReference>
<dbReference type="InterPro" id="IPR013324">
    <property type="entry name" value="RNA_pol_sigma_r3/r4-like"/>
</dbReference>
<dbReference type="STRING" id="134849.SAMN05443668_1023"/>
<dbReference type="RefSeq" id="WP_073252944.1">
    <property type="nucleotide sequence ID" value="NZ_FRCS01000002.1"/>
</dbReference>
<accession>A0A1M7M779</accession>
<dbReference type="InterPro" id="IPR013249">
    <property type="entry name" value="RNA_pol_sigma70_r4_t2"/>
</dbReference>
<dbReference type="NCBIfam" id="TIGR02937">
    <property type="entry name" value="sigma70-ECF"/>
    <property type="match status" value="1"/>
</dbReference>
<dbReference type="SUPFAM" id="SSF88659">
    <property type="entry name" value="Sigma3 and sigma4 domains of RNA polymerase sigma factors"/>
    <property type="match status" value="1"/>
</dbReference>
<dbReference type="PANTHER" id="PTHR43133">
    <property type="entry name" value="RNA POLYMERASE ECF-TYPE SIGMA FACTO"/>
    <property type="match status" value="1"/>
</dbReference>
<dbReference type="GO" id="GO:0006352">
    <property type="term" value="P:DNA-templated transcription initiation"/>
    <property type="evidence" value="ECO:0007669"/>
    <property type="project" value="InterPro"/>
</dbReference>
<keyword evidence="8" id="KW-1185">Reference proteome</keyword>
<feature type="domain" description="RNA polymerase sigma factor 70 region 4 type 2" evidence="6">
    <location>
        <begin position="101"/>
        <end position="150"/>
    </location>
</feature>
<dbReference type="GO" id="GO:0003677">
    <property type="term" value="F:DNA binding"/>
    <property type="evidence" value="ECO:0007669"/>
    <property type="project" value="UniProtKB-KW"/>
</dbReference>
<dbReference type="GO" id="GO:0016987">
    <property type="term" value="F:sigma factor activity"/>
    <property type="evidence" value="ECO:0007669"/>
    <property type="project" value="UniProtKB-KW"/>
</dbReference>
<dbReference type="Gene3D" id="1.10.10.10">
    <property type="entry name" value="Winged helix-like DNA-binding domain superfamily/Winged helix DNA-binding domain"/>
    <property type="match status" value="1"/>
</dbReference>
<name>A0A1M7M779_9ACTN</name>
<organism evidence="7 8">
    <name type="scientific">Cryptosporangium aurantiacum</name>
    <dbReference type="NCBI Taxonomy" id="134849"/>
    <lineage>
        <taxon>Bacteria</taxon>
        <taxon>Bacillati</taxon>
        <taxon>Actinomycetota</taxon>
        <taxon>Actinomycetes</taxon>
        <taxon>Cryptosporangiales</taxon>
        <taxon>Cryptosporangiaceae</taxon>
        <taxon>Cryptosporangium</taxon>
    </lineage>
</organism>
<dbReference type="InterPro" id="IPR014284">
    <property type="entry name" value="RNA_pol_sigma-70_dom"/>
</dbReference>
<evidence type="ECO:0000256" key="5">
    <source>
        <dbReference type="ARBA" id="ARBA00023163"/>
    </source>
</evidence>
<keyword evidence="5" id="KW-0804">Transcription</keyword>
<sequence>MSENKAGFEDYFRRDFVPLTRWMIFSGATMAEAQDAIQVAMLAAYGCWAAIDAPRAFVRTVALRHFRKERARAQRAQDAAAHVSELYATPHFEFRAEVETVRRALAALPAAQRHAIALTIDGYSPAEIAGILAQPAATVRSNLRHARKALRRQLGRGYDRVIREEAHDGP</sequence>
<evidence type="ECO:0000313" key="8">
    <source>
        <dbReference type="Proteomes" id="UP000184440"/>
    </source>
</evidence>
<evidence type="ECO:0000256" key="1">
    <source>
        <dbReference type="ARBA" id="ARBA00010641"/>
    </source>
</evidence>